<dbReference type="AlphaFoldDB" id="A0A8H4U9M1"/>
<feature type="domain" description="AtuA-like ferredoxin-fold" evidence="3">
    <location>
        <begin position="525"/>
        <end position="611"/>
    </location>
</feature>
<dbReference type="InterPro" id="IPR056362">
    <property type="entry name" value="AtuA-like_ferredoxin_dom"/>
</dbReference>
<dbReference type="InterPro" id="IPR036291">
    <property type="entry name" value="NAD(P)-bd_dom_sf"/>
</dbReference>
<dbReference type="Gene3D" id="3.90.25.10">
    <property type="entry name" value="UDP-galactose 4-epimerase, domain 1"/>
    <property type="match status" value="1"/>
</dbReference>
<dbReference type="OrthoDB" id="10265871at2759"/>
<reference evidence="4" key="2">
    <citation type="submission" date="2020-05" db="EMBL/GenBank/DDBJ databases">
        <authorList>
            <person name="Kim H.-S."/>
            <person name="Proctor R.H."/>
            <person name="Brown D.W."/>
        </authorList>
    </citation>
    <scope>NUCLEOTIDE SEQUENCE</scope>
    <source>
        <strain evidence="4">NRRL 20472</strain>
    </source>
</reference>
<comment type="caution">
    <text evidence="4">The sequence shown here is derived from an EMBL/GenBank/DDBJ whole genome shotgun (WGS) entry which is preliminary data.</text>
</comment>
<dbReference type="Pfam" id="PF23544">
    <property type="entry name" value="AtuA_ferredoxin"/>
    <property type="match status" value="1"/>
</dbReference>
<evidence type="ECO:0000259" key="2">
    <source>
        <dbReference type="Pfam" id="PF07287"/>
    </source>
</evidence>
<dbReference type="InterPro" id="IPR008030">
    <property type="entry name" value="NmrA-like"/>
</dbReference>
<organism evidence="4 5">
    <name type="scientific">Fusarium sarcochroum</name>
    <dbReference type="NCBI Taxonomy" id="1208366"/>
    <lineage>
        <taxon>Eukaryota</taxon>
        <taxon>Fungi</taxon>
        <taxon>Dikarya</taxon>
        <taxon>Ascomycota</taxon>
        <taxon>Pezizomycotina</taxon>
        <taxon>Sordariomycetes</taxon>
        <taxon>Hypocreomycetidae</taxon>
        <taxon>Hypocreales</taxon>
        <taxon>Nectriaceae</taxon>
        <taxon>Fusarium</taxon>
        <taxon>Fusarium lateritium species complex</taxon>
    </lineage>
</organism>
<evidence type="ECO:0000259" key="3">
    <source>
        <dbReference type="Pfam" id="PF23544"/>
    </source>
</evidence>
<evidence type="ECO:0000313" key="5">
    <source>
        <dbReference type="Proteomes" id="UP000622797"/>
    </source>
</evidence>
<feature type="domain" description="NmrA-like" evidence="1">
    <location>
        <begin position="612"/>
        <end position="843"/>
    </location>
</feature>
<accession>A0A8H4U9M1</accession>
<protein>
    <submittedName>
        <fullName evidence="4">Uncharacterized protein</fullName>
    </submittedName>
</protein>
<dbReference type="EMBL" id="JABEXW010000063">
    <property type="protein sequence ID" value="KAF4972236.1"/>
    <property type="molecule type" value="Genomic_DNA"/>
</dbReference>
<evidence type="ECO:0000259" key="1">
    <source>
        <dbReference type="Pfam" id="PF05368"/>
    </source>
</evidence>
<keyword evidence="5" id="KW-1185">Reference proteome</keyword>
<reference evidence="4" key="1">
    <citation type="journal article" date="2020" name="BMC Genomics">
        <title>Correction to: Identification and distribution of gene clusters required for synthesis of sphingolipid metabolism inhibitors in diverse species of the filamentous fungus Fusarium.</title>
        <authorList>
            <person name="Kim H.S."/>
            <person name="Lohmar J.M."/>
            <person name="Busman M."/>
            <person name="Brown D.W."/>
            <person name="Naumann T.A."/>
            <person name="Divon H.H."/>
            <person name="Lysoe E."/>
            <person name="Uhlig S."/>
            <person name="Proctor R.H."/>
        </authorList>
    </citation>
    <scope>NUCLEOTIDE SEQUENCE</scope>
    <source>
        <strain evidence="4">NRRL 20472</strain>
    </source>
</reference>
<name>A0A8H4U9M1_9HYPO</name>
<dbReference type="Proteomes" id="UP000622797">
    <property type="component" value="Unassembled WGS sequence"/>
</dbReference>
<evidence type="ECO:0000313" key="4">
    <source>
        <dbReference type="EMBL" id="KAF4972236.1"/>
    </source>
</evidence>
<dbReference type="SUPFAM" id="SSF51735">
    <property type="entry name" value="NAD(P)-binding Rossmann-fold domains"/>
    <property type="match status" value="1"/>
</dbReference>
<sequence>MKPVQIGCYSAFWGDSPFAIKQFLDPDTPGPDYVVADYLAELTMGLLARSARSKSREAHQERTNTGFISEFLDLALAPHLNVIIQKGVKIVTNAGGLDPVGLKNAIIAHVEKRGLGGKLNIASVSGDNLLSNISDLKDQGQFSGFDPLSGDIREDMFTHESNLLSLNAYLGAEPITVALQQGADIVITGRCVDSALVTGPLAFEFGWNFDTSQQSLDRLASASLAGHIVECGSQATGGNYTDWKQSAFSPNGGWSNMGYPILTYNEDNTFEITKPDKTGGVVDCQGVCEQMLYEVLDPHNYVLPDVVLDLTQVQLQQIGVDRVSARGAKGKPPTPWLKCTAVEQNGHRTLVDFVVCGEEAESKAKWLSEAIIRRTNAIATSQSKDPMAIAPNDFETIIIGAEHSLGVITANKSERKEIVLRVAARHKNRSVLDILAKEVAPFLTNSCPGIFLLTSGRPKVGPNFTASSIMVKRGAVTPLVHLGTRTGHTMVPLSDEHCQPIQAAKSHTVSHGPSGSLDLGLPGTKLIDIAYGRSGDKGDTANIAIIARKPEFYPDILEQVTPELIYSRFRHFIALGGKVTRFEVPGVHAVNFVLTKSLGGGGLSSLRLDRYAIAGATGNLGAKVTEGFLQPSFRDRFSDVILLARSRSPNAEKLVQHGASLRLYAENNLGEALTGVDVLINTVGPTGHHFKEALLRSIVGSDVKLYFPSEFGVDHYVHDFSHDEWDAKKAHFQLASELIPNVRTCRVYAGLFLEDSIGPWFGFDTKRGRYEAVGDPDQKTSYTSMYDVGRALAILASQPVDTIPPEVHLSGDSKSMTEISELMEANGAGSIHVTSVPLESYKAGVLARPSATPERYLRFLMGEGKIQHSIDGIGNQNGIVQVTGGLSIWMSISQFASETKGRPWGEAEWELVD</sequence>
<feature type="domain" description="Acyclic terpene utilisation N-terminal" evidence="2">
    <location>
        <begin position="4"/>
        <end position="482"/>
    </location>
</feature>
<dbReference type="Pfam" id="PF07287">
    <property type="entry name" value="AtuA"/>
    <property type="match status" value="1"/>
</dbReference>
<dbReference type="Pfam" id="PF05368">
    <property type="entry name" value="NmrA"/>
    <property type="match status" value="1"/>
</dbReference>
<dbReference type="PANTHER" id="PTHR47708:SF2">
    <property type="entry name" value="SI:CH73-132F6.5"/>
    <property type="match status" value="1"/>
</dbReference>
<dbReference type="Gene3D" id="3.40.50.720">
    <property type="entry name" value="NAD(P)-binding Rossmann-like Domain"/>
    <property type="match status" value="1"/>
</dbReference>
<dbReference type="PANTHER" id="PTHR47708">
    <property type="match status" value="1"/>
</dbReference>
<dbReference type="InterPro" id="IPR010839">
    <property type="entry name" value="AtuA_N"/>
</dbReference>
<proteinExistence type="predicted"/>
<gene>
    <name evidence="4" type="ORF">FSARC_1133</name>
</gene>